<feature type="compositionally biased region" description="Polar residues" evidence="1">
    <location>
        <begin position="367"/>
        <end position="380"/>
    </location>
</feature>
<keyword evidence="2" id="KW-0472">Membrane</keyword>
<organism evidence="3 4">
    <name type="scientific">Marmoricola endophyticus</name>
    <dbReference type="NCBI Taxonomy" id="2040280"/>
    <lineage>
        <taxon>Bacteria</taxon>
        <taxon>Bacillati</taxon>
        <taxon>Actinomycetota</taxon>
        <taxon>Actinomycetes</taxon>
        <taxon>Propionibacteriales</taxon>
        <taxon>Nocardioidaceae</taxon>
        <taxon>Marmoricola</taxon>
    </lineage>
</organism>
<keyword evidence="4" id="KW-1185">Reference proteome</keyword>
<evidence type="ECO:0000313" key="3">
    <source>
        <dbReference type="EMBL" id="GGF43703.1"/>
    </source>
</evidence>
<reference evidence="3" key="2">
    <citation type="submission" date="2020-09" db="EMBL/GenBank/DDBJ databases">
        <authorList>
            <person name="Sun Q."/>
            <person name="Zhou Y."/>
        </authorList>
    </citation>
    <scope>NUCLEOTIDE SEQUENCE</scope>
    <source>
        <strain evidence="3">CGMCC 1.16067</strain>
    </source>
</reference>
<feature type="transmembrane region" description="Helical" evidence="2">
    <location>
        <begin position="180"/>
        <end position="197"/>
    </location>
</feature>
<dbReference type="EMBL" id="BMKQ01000001">
    <property type="protein sequence ID" value="GGF43703.1"/>
    <property type="molecule type" value="Genomic_DNA"/>
</dbReference>
<proteinExistence type="predicted"/>
<evidence type="ECO:0000313" key="4">
    <source>
        <dbReference type="Proteomes" id="UP000649179"/>
    </source>
</evidence>
<dbReference type="Proteomes" id="UP000649179">
    <property type="component" value="Unassembled WGS sequence"/>
</dbReference>
<keyword evidence="2" id="KW-1133">Transmembrane helix</keyword>
<dbReference type="AlphaFoldDB" id="A0A917BGG5"/>
<name>A0A917BGG5_9ACTN</name>
<sequence>MTAGVVATGCVTLWQLLSGTQLTKDSLVWHERAVAFSLDPSGRTRGVAGALDGKEGYPWLIGWVYHFVGAVPLVPILFNIIFLVLTATVVARTTENLGGLLEWPEAQVDRAVRLSAWIASCCPSLLIWIPGLLRESLTWLLTSSALYGTLLLIRTGRLRYGVMILGALAALFSVRDTVATGLGVALVLAAVASVPRTRSGRMKWRILLIVPALGLLPLVWSWLSSRFDLSAESISQQGVSLSDGANSGFSGSSSGGYSDLVLVRLPRVLAGPFPTEYRPSGVMVLAGVEGAIWLVAVLLALRLLMRQGKRDDFGRAAFVIVVAVGATLAMIALSTGNYGILSRMRSIAFVLLLPLSSLGAVIGSLRPSRSSDGASGQRSRYPQRVR</sequence>
<reference evidence="3" key="1">
    <citation type="journal article" date="2014" name="Int. J. Syst. Evol. Microbiol.">
        <title>Complete genome sequence of Corynebacterium casei LMG S-19264T (=DSM 44701T), isolated from a smear-ripened cheese.</title>
        <authorList>
            <consortium name="US DOE Joint Genome Institute (JGI-PGF)"/>
            <person name="Walter F."/>
            <person name="Albersmeier A."/>
            <person name="Kalinowski J."/>
            <person name="Ruckert C."/>
        </authorList>
    </citation>
    <scope>NUCLEOTIDE SEQUENCE</scope>
    <source>
        <strain evidence="3">CGMCC 1.16067</strain>
    </source>
</reference>
<feature type="transmembrane region" description="Helical" evidence="2">
    <location>
        <begin position="346"/>
        <end position="365"/>
    </location>
</feature>
<keyword evidence="2" id="KW-0812">Transmembrane</keyword>
<feature type="transmembrane region" description="Helical" evidence="2">
    <location>
        <begin position="63"/>
        <end position="90"/>
    </location>
</feature>
<protein>
    <submittedName>
        <fullName evidence="3">Uncharacterized protein</fullName>
    </submittedName>
</protein>
<feature type="transmembrane region" description="Helical" evidence="2">
    <location>
        <begin position="316"/>
        <end position="340"/>
    </location>
</feature>
<gene>
    <name evidence="3" type="ORF">GCM10011519_16940</name>
</gene>
<comment type="caution">
    <text evidence="3">The sequence shown here is derived from an EMBL/GenBank/DDBJ whole genome shotgun (WGS) entry which is preliminary data.</text>
</comment>
<feature type="transmembrane region" description="Helical" evidence="2">
    <location>
        <begin position="158"/>
        <end position="174"/>
    </location>
</feature>
<feature type="region of interest" description="Disordered" evidence="1">
    <location>
        <begin position="366"/>
        <end position="386"/>
    </location>
</feature>
<accession>A0A917BGG5</accession>
<feature type="transmembrane region" description="Helical" evidence="2">
    <location>
        <begin position="204"/>
        <end position="223"/>
    </location>
</feature>
<evidence type="ECO:0000256" key="1">
    <source>
        <dbReference type="SAM" id="MobiDB-lite"/>
    </source>
</evidence>
<feature type="transmembrane region" description="Helical" evidence="2">
    <location>
        <begin position="282"/>
        <end position="304"/>
    </location>
</feature>
<evidence type="ECO:0000256" key="2">
    <source>
        <dbReference type="SAM" id="Phobius"/>
    </source>
</evidence>